<keyword evidence="6" id="KW-1185">Reference proteome</keyword>
<dbReference type="STRING" id="225324.SAMN02745126_06120"/>
<keyword evidence="2" id="KW-0378">Hydrolase</keyword>
<dbReference type="PANTHER" id="PTHR34698">
    <property type="entry name" value="5-OXOPROLINASE SUBUNIT B"/>
    <property type="match status" value="1"/>
</dbReference>
<gene>
    <name evidence="5" type="ORF">SAMN02745126_06120</name>
</gene>
<evidence type="ECO:0000256" key="1">
    <source>
        <dbReference type="ARBA" id="ARBA00022741"/>
    </source>
</evidence>
<dbReference type="GO" id="GO:0016787">
    <property type="term" value="F:hydrolase activity"/>
    <property type="evidence" value="ECO:0007669"/>
    <property type="project" value="UniProtKB-KW"/>
</dbReference>
<dbReference type="GO" id="GO:0005524">
    <property type="term" value="F:ATP binding"/>
    <property type="evidence" value="ECO:0007669"/>
    <property type="project" value="UniProtKB-KW"/>
</dbReference>
<proteinExistence type="predicted"/>
<dbReference type="Gene3D" id="3.30.1360.40">
    <property type="match status" value="1"/>
</dbReference>
<dbReference type="Proteomes" id="UP000190092">
    <property type="component" value="Unassembled WGS sequence"/>
</dbReference>
<keyword evidence="3" id="KW-0067">ATP-binding</keyword>
<dbReference type="AlphaFoldDB" id="A0A1T4TEE0"/>
<dbReference type="Pfam" id="PF02682">
    <property type="entry name" value="CT_C_D"/>
    <property type="match status" value="1"/>
</dbReference>
<reference evidence="6" key="1">
    <citation type="submission" date="2017-02" db="EMBL/GenBank/DDBJ databases">
        <authorList>
            <person name="Varghese N."/>
            <person name="Submissions S."/>
        </authorList>
    </citation>
    <scope>NUCLEOTIDE SEQUENCE [LARGE SCALE GENOMIC DNA]</scope>
    <source>
        <strain evidence="6">ATCC 27094</strain>
    </source>
</reference>
<dbReference type="SUPFAM" id="SSF50891">
    <property type="entry name" value="Cyclophilin-like"/>
    <property type="match status" value="1"/>
</dbReference>
<sequence>MTPAPESASLPSNCFRVPFVSVRYLSCGDTAFTVEFGNEISPQINGQVMALHAAIDEAKGAGQLPGVVETVPTMRSLMVTYDPVSTSRSALQPEIDALIARGLPVGGKTRRVTVPCCYDGEEFAPDLAEVAERTGKTPDQVIEAHLKSAFKVYVLGFMPGLAYIAGLDAGLYLPRRSQPRVRVPRSSVAIAMDMTTIYPFESPGGWHLIGRTPLWMFDQRREQPVFLAPGDSLSFERIDRATFDRLAREVEAGTLDWSTLVTA</sequence>
<dbReference type="OrthoDB" id="9778567at2"/>
<dbReference type="SMART" id="SM00796">
    <property type="entry name" value="AHS1"/>
    <property type="match status" value="1"/>
</dbReference>
<name>A0A1T4TEE0_9HYPH</name>
<keyword evidence="1" id="KW-0547">Nucleotide-binding</keyword>
<accession>A0A1T4TEE0</accession>
<dbReference type="InterPro" id="IPR003833">
    <property type="entry name" value="CT_C_D"/>
</dbReference>
<dbReference type="Gene3D" id="2.40.100.10">
    <property type="entry name" value="Cyclophilin-like"/>
    <property type="match status" value="1"/>
</dbReference>
<dbReference type="PANTHER" id="PTHR34698:SF2">
    <property type="entry name" value="5-OXOPROLINASE SUBUNIT B"/>
    <property type="match status" value="1"/>
</dbReference>
<feature type="domain" description="Carboxyltransferase" evidence="4">
    <location>
        <begin position="22"/>
        <end position="227"/>
    </location>
</feature>
<evidence type="ECO:0000256" key="3">
    <source>
        <dbReference type="ARBA" id="ARBA00022840"/>
    </source>
</evidence>
<dbReference type="NCBIfam" id="TIGR00370">
    <property type="entry name" value="5-oxoprolinase subunit PxpB"/>
    <property type="match status" value="1"/>
</dbReference>
<organism evidence="5 6">
    <name type="scientific">Enhydrobacter aerosaccus</name>
    <dbReference type="NCBI Taxonomy" id="225324"/>
    <lineage>
        <taxon>Bacteria</taxon>
        <taxon>Pseudomonadati</taxon>
        <taxon>Pseudomonadota</taxon>
        <taxon>Alphaproteobacteria</taxon>
        <taxon>Hyphomicrobiales</taxon>
        <taxon>Enhydrobacter</taxon>
    </lineage>
</organism>
<evidence type="ECO:0000256" key="2">
    <source>
        <dbReference type="ARBA" id="ARBA00022801"/>
    </source>
</evidence>
<evidence type="ECO:0000313" key="6">
    <source>
        <dbReference type="Proteomes" id="UP000190092"/>
    </source>
</evidence>
<dbReference type="EMBL" id="FUWJ01000016">
    <property type="protein sequence ID" value="SKA38865.1"/>
    <property type="molecule type" value="Genomic_DNA"/>
</dbReference>
<dbReference type="InterPro" id="IPR029000">
    <property type="entry name" value="Cyclophilin-like_dom_sf"/>
</dbReference>
<dbReference type="InterPro" id="IPR010016">
    <property type="entry name" value="PxpB"/>
</dbReference>
<evidence type="ECO:0000259" key="4">
    <source>
        <dbReference type="SMART" id="SM00796"/>
    </source>
</evidence>
<protein>
    <submittedName>
        <fullName evidence="5">Sensor histidine kinase inhibitor, KipI family</fullName>
    </submittedName>
</protein>
<dbReference type="SUPFAM" id="SSF160467">
    <property type="entry name" value="PH0987 N-terminal domain-like"/>
    <property type="match status" value="1"/>
</dbReference>
<evidence type="ECO:0000313" key="5">
    <source>
        <dbReference type="EMBL" id="SKA38865.1"/>
    </source>
</evidence>